<dbReference type="PANTHER" id="PTHR11923:SF51">
    <property type="entry name" value="LYSOSOME MEMBRANE PROTEIN 2"/>
    <property type="match status" value="1"/>
</dbReference>
<dbReference type="OrthoDB" id="195015at2759"/>
<keyword evidence="6" id="KW-0325">Glycoprotein</keyword>
<dbReference type="Pfam" id="PF01130">
    <property type="entry name" value="CD36"/>
    <property type="match status" value="1"/>
</dbReference>
<feature type="transmembrane region" description="Helical" evidence="7">
    <location>
        <begin position="440"/>
        <end position="464"/>
    </location>
</feature>
<dbReference type="InterPro" id="IPR002159">
    <property type="entry name" value="CD36_fam"/>
</dbReference>
<keyword evidence="8" id="KW-0675">Receptor</keyword>
<evidence type="ECO:0000256" key="1">
    <source>
        <dbReference type="ARBA" id="ARBA00004370"/>
    </source>
</evidence>
<accession>A0A5P9Q3T6</accession>
<keyword evidence="5 7" id="KW-0472">Membrane</keyword>
<comment type="subcellular location">
    <subcellularLocation>
        <location evidence="1">Membrane</location>
    </subcellularLocation>
</comment>
<proteinExistence type="evidence at transcript level"/>
<evidence type="ECO:0000256" key="4">
    <source>
        <dbReference type="ARBA" id="ARBA00022989"/>
    </source>
</evidence>
<evidence type="ECO:0000256" key="3">
    <source>
        <dbReference type="ARBA" id="ARBA00022692"/>
    </source>
</evidence>
<name>A0A5P9Q3T6_ERISI</name>
<dbReference type="GO" id="GO:0016020">
    <property type="term" value="C:membrane"/>
    <property type="evidence" value="ECO:0007669"/>
    <property type="project" value="UniProtKB-SubCell"/>
</dbReference>
<dbReference type="InterPro" id="IPR005429">
    <property type="entry name" value="LimpII"/>
</dbReference>
<dbReference type="EMBL" id="MK814539">
    <property type="protein sequence ID" value="QFU95428.1"/>
    <property type="molecule type" value="mRNA"/>
</dbReference>
<sequence>MLPMTQVKVMMGVGSVLVILCSVFLGVFPVIFNSIVDKMLVVRNDSEVFDAFVSPPVPIYMQFWLFNVTNPDEIRFSGAKPVLQEVGPFTYEEVRVKYSFEWDDYEGTVSYLQNKSYMFREDLSNGLKESDPITTINVLMVSLAASLAQHPALLVLLELLFLRFSQTLFIRRAVGDLLFRGYPEPLLAELTRLFGDPRGNNGRFGIFYPVNNTNDKRYEVKTGANGMDDFLNIQAWNESDSLHYWHGPGDEYCNMINGTDGSQYPPRVTRDTVLRLYTSELCRSLYLTYEKDLKHHGIPVYRFIPPPEVLADPMDNHDNLCYCVPDTDHCLGAGMLNLQPCLGLPMILSTPHFYQGDEVELAKLVGLNPSKADHETIIDVEPRTGVAMFAAKKMQLNVPLKPYGSLPSFKNVPEVIFPILWVNESASVNEDDAREVRNAVFVPFVVVDAICGCLIAAGAVLLLVGGFKFLHIKPECSFVALHSTALAESHVKRAAGQQKL</sequence>
<evidence type="ECO:0000313" key="8">
    <source>
        <dbReference type="EMBL" id="QFU95428.1"/>
    </source>
</evidence>
<protein>
    <submittedName>
        <fullName evidence="8">Scavenger receptor B3</fullName>
    </submittedName>
</protein>
<dbReference type="AlphaFoldDB" id="A0A5P9Q3T6"/>
<organism evidence="8">
    <name type="scientific">Eriocheir sinensis</name>
    <name type="common">Chinese mitten crab</name>
    <dbReference type="NCBI Taxonomy" id="95602"/>
    <lineage>
        <taxon>Eukaryota</taxon>
        <taxon>Metazoa</taxon>
        <taxon>Ecdysozoa</taxon>
        <taxon>Arthropoda</taxon>
        <taxon>Crustacea</taxon>
        <taxon>Multicrustacea</taxon>
        <taxon>Malacostraca</taxon>
        <taxon>Eumalacostraca</taxon>
        <taxon>Eucarida</taxon>
        <taxon>Decapoda</taxon>
        <taxon>Pleocyemata</taxon>
        <taxon>Brachyura</taxon>
        <taxon>Eubrachyura</taxon>
        <taxon>Grapsoidea</taxon>
        <taxon>Varunidae</taxon>
        <taxon>Eriocheir</taxon>
    </lineage>
</organism>
<dbReference type="PRINTS" id="PR01611">
    <property type="entry name" value="LIMPII"/>
</dbReference>
<evidence type="ECO:0000256" key="7">
    <source>
        <dbReference type="SAM" id="Phobius"/>
    </source>
</evidence>
<evidence type="ECO:0000256" key="2">
    <source>
        <dbReference type="ARBA" id="ARBA00010532"/>
    </source>
</evidence>
<reference evidence="8" key="1">
    <citation type="submission" date="2019-04" db="EMBL/GenBank/DDBJ databases">
        <title>Comparative study of three class B scavenger receptors from Chinese mitten crab, Eriocheir sinensis.</title>
        <authorList>
            <person name="Li X."/>
            <person name="Tang M."/>
            <person name="Yang L."/>
            <person name="Li W."/>
            <person name="Wang Q."/>
        </authorList>
    </citation>
    <scope>NUCLEOTIDE SEQUENCE</scope>
</reference>
<keyword evidence="4 7" id="KW-1133">Transmembrane helix</keyword>
<dbReference type="GO" id="GO:0005764">
    <property type="term" value="C:lysosome"/>
    <property type="evidence" value="ECO:0007669"/>
    <property type="project" value="InterPro"/>
</dbReference>
<dbReference type="PRINTS" id="PR01609">
    <property type="entry name" value="CD36FAMILY"/>
</dbReference>
<evidence type="ECO:0000256" key="6">
    <source>
        <dbReference type="ARBA" id="ARBA00023180"/>
    </source>
</evidence>
<evidence type="ECO:0000256" key="5">
    <source>
        <dbReference type="ARBA" id="ARBA00023136"/>
    </source>
</evidence>
<dbReference type="PANTHER" id="PTHR11923">
    <property type="entry name" value="SCAVENGER RECEPTOR CLASS B TYPE-1 SR-B1"/>
    <property type="match status" value="1"/>
</dbReference>
<gene>
    <name evidence="8" type="primary">SR-B3</name>
</gene>
<keyword evidence="3 7" id="KW-0812">Transmembrane</keyword>
<dbReference type="GO" id="GO:0005044">
    <property type="term" value="F:scavenger receptor activity"/>
    <property type="evidence" value="ECO:0007669"/>
    <property type="project" value="InterPro"/>
</dbReference>
<feature type="transmembrane region" description="Helical" evidence="7">
    <location>
        <begin position="12"/>
        <end position="32"/>
    </location>
</feature>
<comment type="similarity">
    <text evidence="2">Belongs to the CD36 family.</text>
</comment>